<evidence type="ECO:0000313" key="4">
    <source>
        <dbReference type="EMBL" id="MBB5641204.1"/>
    </source>
</evidence>
<name>A0A099J5P4_9MICO</name>
<dbReference type="OrthoDB" id="262125at2"/>
<dbReference type="GO" id="GO:0006508">
    <property type="term" value="P:proteolysis"/>
    <property type="evidence" value="ECO:0007669"/>
    <property type="project" value="InterPro"/>
</dbReference>
<dbReference type="Proteomes" id="UP000561726">
    <property type="component" value="Unassembled WGS sequence"/>
</dbReference>
<reference evidence="3 5" key="1">
    <citation type="submission" date="2014-08" db="EMBL/GenBank/DDBJ databases">
        <authorList>
            <person name="Sisinthy S."/>
        </authorList>
    </citation>
    <scope>NUCLEOTIDE SEQUENCE [LARGE SCALE GENOMIC DNA]</scope>
    <source>
        <strain evidence="3 5">RuG17</strain>
    </source>
</reference>
<dbReference type="InterPro" id="IPR011042">
    <property type="entry name" value="6-blade_b-propeller_TolB-like"/>
</dbReference>
<comment type="caution">
    <text evidence="3">The sequence shown here is derived from an EMBL/GenBank/DDBJ whole genome shotgun (WGS) entry which is preliminary data.</text>
</comment>
<evidence type="ECO:0000313" key="6">
    <source>
        <dbReference type="Proteomes" id="UP000561726"/>
    </source>
</evidence>
<dbReference type="GO" id="GO:0004177">
    <property type="term" value="F:aminopeptidase activity"/>
    <property type="evidence" value="ECO:0007669"/>
    <property type="project" value="UniProtKB-KW"/>
</dbReference>
<proteinExistence type="predicted"/>
<dbReference type="PANTHER" id="PTHR42776:SF27">
    <property type="entry name" value="DIPEPTIDYL PEPTIDASE FAMILY MEMBER 6"/>
    <property type="match status" value="1"/>
</dbReference>
<dbReference type="SUPFAM" id="SSF53474">
    <property type="entry name" value="alpha/beta-Hydrolases"/>
    <property type="match status" value="1"/>
</dbReference>
<keyword evidence="4" id="KW-0645">Protease</keyword>
<keyword evidence="1" id="KW-0378">Hydrolase</keyword>
<dbReference type="STRING" id="1001240.GY21_12605"/>
<gene>
    <name evidence="4" type="ORF">BJ997_001752</name>
    <name evidence="3" type="ORF">GY21_12605</name>
</gene>
<dbReference type="Gene3D" id="3.40.50.1820">
    <property type="entry name" value="alpha/beta hydrolase"/>
    <property type="match status" value="1"/>
</dbReference>
<accession>A0A099J5P4</accession>
<dbReference type="InterPro" id="IPR029058">
    <property type="entry name" value="AB_hydrolase_fold"/>
</dbReference>
<evidence type="ECO:0000259" key="2">
    <source>
        <dbReference type="Pfam" id="PF00326"/>
    </source>
</evidence>
<sequence length="683" mass="72741">MKAQDIALLRSVSRPTIHPDASRAVVSVQRADLDADDYIGQLWSVALEGEPQPRRVTRGHSDSQPRFSPDGALLGFLRRSPGGRGQLYVVDAAGGEPVQVTTAALGVSDFRWRPGTHDLVFLARVPEPGRYGTVAGLTFEAEPARRILTRRYRANGVGYTVDRRAHVFLVAAPDVWAEPHAAAAPSIDAASSGASAADHTSVPDARRISSGDYDHAGLALSADGLSVLTVSARHARRDRDLCAEIWRLSLDSAGDCALVLSAEAQLAVSALEWATADSVVFLASDVGKSGRDFVARNTSAYSVGTSAGSEPRRLTDPEAIDLDPSGGLSVTPAGVVLAHNTVRGRVEIVGIDPDRVGDGAVTNLLHGSHVATAHDVLGETVVVAVQHAGSWGELMLAGPRPRLLTDFSASIRESGICHPVETVVTAGDGYPVHGWILAPEGPGPHPVLLNIHGGPFAQYTVALLDEAQIYVEAGYAVVMCNPRGSAGYGQAHGRVIRQAMGTVDMTDVLEFLDGALASSDALDSARVGIMGGSYGGYLTAWIIAHDHRFAASIVERGFLDPEAFVGTSDIGDFFGEEYVGTDRELVVSQSPQAVVDEVTTPTLVLHSEQDYRCPLSQGERYYAALTQAGVPAELVIFPGENHELSRSGRPRHRVQRSEIILDWWARHLPTTRNAEINAGKEPR</sequence>
<dbReference type="InterPro" id="IPR001375">
    <property type="entry name" value="Peptidase_S9_cat"/>
</dbReference>
<keyword evidence="5" id="KW-1185">Reference proteome</keyword>
<dbReference type="PANTHER" id="PTHR42776">
    <property type="entry name" value="SERINE PEPTIDASE S9 FAMILY MEMBER"/>
    <property type="match status" value="1"/>
</dbReference>
<evidence type="ECO:0000313" key="5">
    <source>
        <dbReference type="Proteomes" id="UP000029864"/>
    </source>
</evidence>
<dbReference type="SUPFAM" id="SSF82171">
    <property type="entry name" value="DPP6 N-terminal domain-like"/>
    <property type="match status" value="1"/>
</dbReference>
<dbReference type="eggNOG" id="COG1506">
    <property type="taxonomic scope" value="Bacteria"/>
</dbReference>
<dbReference type="Proteomes" id="UP000029864">
    <property type="component" value="Unassembled WGS sequence"/>
</dbReference>
<reference evidence="4 6" key="2">
    <citation type="submission" date="2020-08" db="EMBL/GenBank/DDBJ databases">
        <title>Sequencing the genomes of 1000 actinobacteria strains.</title>
        <authorList>
            <person name="Klenk H.-P."/>
        </authorList>
    </citation>
    <scope>NUCLEOTIDE SEQUENCE [LARGE SCALE GENOMIC DNA]</scope>
    <source>
        <strain evidence="4 6">DSM 21065</strain>
    </source>
</reference>
<evidence type="ECO:0000256" key="1">
    <source>
        <dbReference type="ARBA" id="ARBA00022801"/>
    </source>
</evidence>
<dbReference type="Gene3D" id="2.120.10.30">
    <property type="entry name" value="TolB, C-terminal domain"/>
    <property type="match status" value="1"/>
</dbReference>
<feature type="domain" description="Peptidase S9 prolyl oligopeptidase catalytic" evidence="2">
    <location>
        <begin position="466"/>
        <end position="668"/>
    </location>
</feature>
<protein>
    <submittedName>
        <fullName evidence="4">Dipeptidyl aminopeptidase/acylaminoacyl peptidase</fullName>
    </submittedName>
    <submittedName>
        <fullName evidence="3">Peptidase S9</fullName>
    </submittedName>
</protein>
<dbReference type="EMBL" id="JACHBQ010000001">
    <property type="protein sequence ID" value="MBB5641204.1"/>
    <property type="molecule type" value="Genomic_DNA"/>
</dbReference>
<dbReference type="eggNOG" id="COG0823">
    <property type="taxonomic scope" value="Bacteria"/>
</dbReference>
<dbReference type="AlphaFoldDB" id="A0A099J5P4"/>
<evidence type="ECO:0000313" key="3">
    <source>
        <dbReference type="EMBL" id="KGJ72837.1"/>
    </source>
</evidence>
<organism evidence="3 5">
    <name type="scientific">Cryobacterium roopkundense</name>
    <dbReference type="NCBI Taxonomy" id="1001240"/>
    <lineage>
        <taxon>Bacteria</taxon>
        <taxon>Bacillati</taxon>
        <taxon>Actinomycetota</taxon>
        <taxon>Actinomycetes</taxon>
        <taxon>Micrococcales</taxon>
        <taxon>Microbacteriaceae</taxon>
        <taxon>Cryobacterium</taxon>
    </lineage>
</organism>
<dbReference type="Pfam" id="PF00326">
    <property type="entry name" value="Peptidase_S9"/>
    <property type="match status" value="1"/>
</dbReference>
<keyword evidence="4" id="KW-0031">Aminopeptidase</keyword>
<dbReference type="EMBL" id="JPXF01000052">
    <property type="protein sequence ID" value="KGJ72837.1"/>
    <property type="molecule type" value="Genomic_DNA"/>
</dbReference>
<dbReference type="RefSeq" id="WP_035837098.1">
    <property type="nucleotide sequence ID" value="NZ_JACHBQ010000001.1"/>
</dbReference>
<dbReference type="GO" id="GO:0004252">
    <property type="term" value="F:serine-type endopeptidase activity"/>
    <property type="evidence" value="ECO:0007669"/>
    <property type="project" value="TreeGrafter"/>
</dbReference>